<evidence type="ECO:0000313" key="2">
    <source>
        <dbReference type="Proteomes" id="UP000325811"/>
    </source>
</evidence>
<keyword evidence="2" id="KW-1185">Reference proteome</keyword>
<name>A0A5Q4YWX2_9BURK</name>
<proteinExistence type="predicted"/>
<protein>
    <submittedName>
        <fullName evidence="1">Uncharacterized protein</fullName>
    </submittedName>
</protein>
<accession>A0A5Q4YWX2</accession>
<evidence type="ECO:0000313" key="1">
    <source>
        <dbReference type="EMBL" id="VVD31312.1"/>
    </source>
</evidence>
<dbReference type="EMBL" id="LR699554">
    <property type="protein sequence ID" value="VVD31312.1"/>
    <property type="molecule type" value="Genomic_DNA"/>
</dbReference>
<dbReference type="Proteomes" id="UP000325811">
    <property type="component" value="Chromosome II"/>
</dbReference>
<reference evidence="1 2" key="1">
    <citation type="submission" date="2019-08" db="EMBL/GenBank/DDBJ databases">
        <authorList>
            <person name="Herpell B J."/>
        </authorList>
    </citation>
    <scope>NUCLEOTIDE SEQUENCE [LARGE SCALE GENOMIC DNA]</scope>
    <source>
        <strain evidence="2">Msb3</strain>
    </source>
</reference>
<sequence>MRNSAELGLTTSVFFARFVAMRLVEEGFGESIPAAVIRVYSAHLTVRGEVSLRAATHLQQLPKTLTSAVSP</sequence>
<dbReference type="AlphaFoldDB" id="A0A5Q4YWX2"/>
<organism evidence="1 2">
    <name type="scientific">Paraburkholderia dioscoreae</name>
    <dbReference type="NCBI Taxonomy" id="2604047"/>
    <lineage>
        <taxon>Bacteria</taxon>
        <taxon>Pseudomonadati</taxon>
        <taxon>Pseudomonadota</taxon>
        <taxon>Betaproteobacteria</taxon>
        <taxon>Burkholderiales</taxon>
        <taxon>Burkholderiaceae</taxon>
        <taxon>Paraburkholderia</taxon>
    </lineage>
</organism>
<dbReference type="KEGG" id="pdio:PDMSB3_0009.1"/>
<gene>
    <name evidence="1" type="ORF">PDMSB3_0009</name>
</gene>